<organism evidence="2 3">
    <name type="scientific">Rugamonas rivuli</name>
    <dbReference type="NCBI Taxonomy" id="2743358"/>
    <lineage>
        <taxon>Bacteria</taxon>
        <taxon>Pseudomonadati</taxon>
        <taxon>Pseudomonadota</taxon>
        <taxon>Betaproteobacteria</taxon>
        <taxon>Burkholderiales</taxon>
        <taxon>Oxalobacteraceae</taxon>
        <taxon>Telluria group</taxon>
        <taxon>Rugamonas</taxon>
    </lineage>
</organism>
<dbReference type="EMBL" id="WHUF01000002">
    <property type="protein sequence ID" value="MQA19742.1"/>
    <property type="molecule type" value="Genomic_DNA"/>
</dbReference>
<evidence type="ECO:0000313" key="3">
    <source>
        <dbReference type="Proteomes" id="UP000444318"/>
    </source>
</evidence>
<sequence length="204" mass="21225">MIMVNNIGGPNLTAAVAAEKAFEPKKVASAVADTNADLSASVAAYLSLPGFNASVQNGLSTAPVDQKASAVVKAVAESDDDGLKLALKQFDEGLKRLVQRPETEFFKAKFGLDGNGDDSNSLVSPDPLPGVDENGVLGSGKVDMAADTNKDGKISPEELRRYQMPITYRSSERATDSVVNGPTAFSLTEANRAYGVVATADATA</sequence>
<dbReference type="InterPro" id="IPR018247">
    <property type="entry name" value="EF_Hand_1_Ca_BS"/>
</dbReference>
<reference evidence="2 3" key="1">
    <citation type="submission" date="2019-10" db="EMBL/GenBank/DDBJ databases">
        <title>Two novel species isolated from a subtropical stream in China.</title>
        <authorList>
            <person name="Lu H."/>
        </authorList>
    </citation>
    <scope>NUCLEOTIDE SEQUENCE [LARGE SCALE GENOMIC DNA]</scope>
    <source>
        <strain evidence="2 3">FT103W</strain>
    </source>
</reference>
<evidence type="ECO:0000259" key="1">
    <source>
        <dbReference type="Pfam" id="PF13202"/>
    </source>
</evidence>
<proteinExistence type="predicted"/>
<dbReference type="InterPro" id="IPR002048">
    <property type="entry name" value="EF_hand_dom"/>
</dbReference>
<dbReference type="Proteomes" id="UP000444318">
    <property type="component" value="Unassembled WGS sequence"/>
</dbReference>
<protein>
    <recommendedName>
        <fullName evidence="1">EF-hand domain-containing protein</fullName>
    </recommendedName>
</protein>
<name>A0A843SA19_9BURK</name>
<dbReference type="RefSeq" id="WP_152803667.1">
    <property type="nucleotide sequence ID" value="NZ_WHUF01000002.1"/>
</dbReference>
<gene>
    <name evidence="2" type="ORF">GEV01_09510</name>
</gene>
<dbReference type="GO" id="GO:0005509">
    <property type="term" value="F:calcium ion binding"/>
    <property type="evidence" value="ECO:0007669"/>
    <property type="project" value="InterPro"/>
</dbReference>
<keyword evidence="3" id="KW-1185">Reference proteome</keyword>
<dbReference type="Pfam" id="PF13202">
    <property type="entry name" value="EF-hand_5"/>
    <property type="match status" value="1"/>
</dbReference>
<feature type="domain" description="EF-hand" evidence="1">
    <location>
        <begin position="145"/>
        <end position="161"/>
    </location>
</feature>
<dbReference type="AlphaFoldDB" id="A0A843SA19"/>
<dbReference type="PROSITE" id="PS00018">
    <property type="entry name" value="EF_HAND_1"/>
    <property type="match status" value="1"/>
</dbReference>
<comment type="caution">
    <text evidence="2">The sequence shown here is derived from an EMBL/GenBank/DDBJ whole genome shotgun (WGS) entry which is preliminary data.</text>
</comment>
<accession>A0A843SA19</accession>
<evidence type="ECO:0000313" key="2">
    <source>
        <dbReference type="EMBL" id="MQA19742.1"/>
    </source>
</evidence>